<reference evidence="2 3" key="1">
    <citation type="submission" date="2019-06" db="EMBL/GenBank/DDBJ databases">
        <title>Sequencing the genomes of 1000 actinobacteria strains.</title>
        <authorList>
            <person name="Klenk H.-P."/>
        </authorList>
    </citation>
    <scope>NUCLEOTIDE SEQUENCE [LARGE SCALE GENOMIC DNA]</scope>
    <source>
        <strain evidence="2 3">DSM 45456</strain>
    </source>
</reference>
<dbReference type="CDD" id="cd03139">
    <property type="entry name" value="GATase1_PfpI_2"/>
    <property type="match status" value="1"/>
</dbReference>
<dbReference type="PANTHER" id="PTHR43130">
    <property type="entry name" value="ARAC-FAMILY TRANSCRIPTIONAL REGULATOR"/>
    <property type="match status" value="1"/>
</dbReference>
<sequence length="202" mass="21512">MTGRVGLLLFDEVEVLDAGGPFEVFSVANRVAVRRGAAVPFEVVTIGVTGTAPIRARGGLRVVPDVGLGDAPACDVVLVPGGDVDEVEAMPDVLSWLRRARGHAKVVASVCTGVFVLAAAGLLDHRPVTTHWEDVADLRRRWPDLDVRDDVRFLDHGDLATSAGISAGLDLSLHLVGRLASPDLAVATARQMDYRWEPPGRP</sequence>
<dbReference type="EMBL" id="VFPP01000001">
    <property type="protein sequence ID" value="TQM78807.1"/>
    <property type="molecule type" value="Genomic_DNA"/>
</dbReference>
<evidence type="ECO:0000259" key="1">
    <source>
        <dbReference type="Pfam" id="PF01965"/>
    </source>
</evidence>
<dbReference type="GO" id="GO:0006355">
    <property type="term" value="P:regulation of DNA-templated transcription"/>
    <property type="evidence" value="ECO:0007669"/>
    <property type="project" value="TreeGrafter"/>
</dbReference>
<evidence type="ECO:0000313" key="3">
    <source>
        <dbReference type="Proteomes" id="UP000316628"/>
    </source>
</evidence>
<evidence type="ECO:0000313" key="2">
    <source>
        <dbReference type="EMBL" id="TQM78807.1"/>
    </source>
</evidence>
<dbReference type="SUPFAM" id="SSF52317">
    <property type="entry name" value="Class I glutamine amidotransferase-like"/>
    <property type="match status" value="1"/>
</dbReference>
<comment type="caution">
    <text evidence="2">The sequence shown here is derived from an EMBL/GenBank/DDBJ whole genome shotgun (WGS) entry which is preliminary data.</text>
</comment>
<dbReference type="RefSeq" id="WP_141975612.1">
    <property type="nucleotide sequence ID" value="NZ_VFPP01000001.1"/>
</dbReference>
<dbReference type="OrthoDB" id="4265717at2"/>
<dbReference type="Gene3D" id="3.40.50.880">
    <property type="match status" value="1"/>
</dbReference>
<dbReference type="InterPro" id="IPR002818">
    <property type="entry name" value="DJ-1/PfpI"/>
</dbReference>
<protein>
    <submittedName>
        <fullName evidence="2">DJ-1/PfpI family protein</fullName>
    </submittedName>
</protein>
<name>A0A543J7L1_9PSEU</name>
<dbReference type="PANTHER" id="PTHR43130:SF14">
    <property type="entry name" value="DJ-1_PFPI DOMAIN-CONTAINING PROTEIN"/>
    <property type="match status" value="1"/>
</dbReference>
<dbReference type="AlphaFoldDB" id="A0A543J7L1"/>
<dbReference type="InterPro" id="IPR029062">
    <property type="entry name" value="Class_I_gatase-like"/>
</dbReference>
<dbReference type="Pfam" id="PF01965">
    <property type="entry name" value="DJ-1_PfpI"/>
    <property type="match status" value="1"/>
</dbReference>
<proteinExistence type="predicted"/>
<dbReference type="InterPro" id="IPR052158">
    <property type="entry name" value="INH-QAR"/>
</dbReference>
<dbReference type="Proteomes" id="UP000316628">
    <property type="component" value="Unassembled WGS sequence"/>
</dbReference>
<accession>A0A543J7L1</accession>
<keyword evidence="3" id="KW-1185">Reference proteome</keyword>
<gene>
    <name evidence="2" type="ORF">FHX81_1088</name>
</gene>
<feature type="domain" description="DJ-1/PfpI" evidence="1">
    <location>
        <begin position="4"/>
        <end position="176"/>
    </location>
</feature>
<organism evidence="2 3">
    <name type="scientific">Saccharothrix saharensis</name>
    <dbReference type="NCBI Taxonomy" id="571190"/>
    <lineage>
        <taxon>Bacteria</taxon>
        <taxon>Bacillati</taxon>
        <taxon>Actinomycetota</taxon>
        <taxon>Actinomycetes</taxon>
        <taxon>Pseudonocardiales</taxon>
        <taxon>Pseudonocardiaceae</taxon>
        <taxon>Saccharothrix</taxon>
    </lineage>
</organism>